<dbReference type="PROSITE" id="PS50023">
    <property type="entry name" value="LIM_DOMAIN_2"/>
    <property type="match status" value="1"/>
</dbReference>
<feature type="compositionally biased region" description="Low complexity" evidence="4">
    <location>
        <begin position="485"/>
        <end position="500"/>
    </location>
</feature>
<accession>A0A5M9JK42</accession>
<dbReference type="InterPro" id="IPR001781">
    <property type="entry name" value="Znf_LIM"/>
</dbReference>
<keyword evidence="1 3" id="KW-0479">Metal-binding</keyword>
<dbReference type="VEuPathDB" id="FungiDB:MFRU_012g02380"/>
<keyword evidence="3" id="KW-0440">LIM domain</keyword>
<dbReference type="GO" id="GO:0030695">
    <property type="term" value="F:GTPase regulator activity"/>
    <property type="evidence" value="ECO:0007669"/>
    <property type="project" value="UniProtKB-ARBA"/>
</dbReference>
<feature type="compositionally biased region" description="Basic and acidic residues" evidence="4">
    <location>
        <begin position="810"/>
        <end position="822"/>
    </location>
</feature>
<feature type="domain" description="LIM zinc-binding" evidence="5">
    <location>
        <begin position="122"/>
        <end position="186"/>
    </location>
</feature>
<feature type="region of interest" description="Disordered" evidence="4">
    <location>
        <begin position="854"/>
        <end position="876"/>
    </location>
</feature>
<organism evidence="6 7">
    <name type="scientific">Monilinia fructicola</name>
    <name type="common">Brown rot fungus</name>
    <name type="synonym">Ciboria fructicola</name>
    <dbReference type="NCBI Taxonomy" id="38448"/>
    <lineage>
        <taxon>Eukaryota</taxon>
        <taxon>Fungi</taxon>
        <taxon>Dikarya</taxon>
        <taxon>Ascomycota</taxon>
        <taxon>Pezizomycotina</taxon>
        <taxon>Leotiomycetes</taxon>
        <taxon>Helotiales</taxon>
        <taxon>Sclerotiniaceae</taxon>
        <taxon>Monilinia</taxon>
    </lineage>
</organism>
<feature type="region of interest" description="Disordered" evidence="4">
    <location>
        <begin position="731"/>
        <end position="834"/>
    </location>
</feature>
<dbReference type="GO" id="GO:0046872">
    <property type="term" value="F:metal ion binding"/>
    <property type="evidence" value="ECO:0007669"/>
    <property type="project" value="UniProtKB-KW"/>
</dbReference>
<evidence type="ECO:0000256" key="3">
    <source>
        <dbReference type="PROSITE-ProRule" id="PRU00125"/>
    </source>
</evidence>
<gene>
    <name evidence="6" type="ORF">EYC84_007747</name>
</gene>
<dbReference type="EMBL" id="VICG01000009">
    <property type="protein sequence ID" value="KAA8568753.1"/>
    <property type="molecule type" value="Genomic_DNA"/>
</dbReference>
<feature type="region of interest" description="Disordered" evidence="4">
    <location>
        <begin position="388"/>
        <end position="536"/>
    </location>
</feature>
<feature type="compositionally biased region" description="Basic and acidic residues" evidence="4">
    <location>
        <begin position="428"/>
        <end position="438"/>
    </location>
</feature>
<feature type="compositionally biased region" description="Polar residues" evidence="4">
    <location>
        <begin position="450"/>
        <end position="460"/>
    </location>
</feature>
<reference evidence="6 7" key="1">
    <citation type="submission" date="2019-06" db="EMBL/GenBank/DDBJ databases">
        <title>Genome Sequence of the Brown Rot Fungal Pathogen Monilinia fructicola.</title>
        <authorList>
            <person name="De Miccolis Angelini R.M."/>
            <person name="Landi L."/>
            <person name="Abate D."/>
            <person name="Pollastro S."/>
            <person name="Romanazzi G."/>
            <person name="Faretra F."/>
        </authorList>
    </citation>
    <scope>NUCLEOTIDE SEQUENCE [LARGE SCALE GENOMIC DNA]</scope>
    <source>
        <strain evidence="6 7">Mfrc123</strain>
    </source>
</reference>
<evidence type="ECO:0000256" key="4">
    <source>
        <dbReference type="SAM" id="MobiDB-lite"/>
    </source>
</evidence>
<protein>
    <recommendedName>
        <fullName evidence="5">LIM zinc-binding domain-containing protein</fullName>
    </recommendedName>
</protein>
<evidence type="ECO:0000259" key="5">
    <source>
        <dbReference type="PROSITE" id="PS50023"/>
    </source>
</evidence>
<dbReference type="Gene3D" id="2.10.110.10">
    <property type="entry name" value="Cysteine Rich Protein"/>
    <property type="match status" value="1"/>
</dbReference>
<keyword evidence="7" id="KW-1185">Reference proteome</keyword>
<keyword evidence="2 3" id="KW-0862">Zinc</keyword>
<dbReference type="AlphaFoldDB" id="A0A5M9JK42"/>
<evidence type="ECO:0000256" key="1">
    <source>
        <dbReference type="ARBA" id="ARBA00022723"/>
    </source>
</evidence>
<feature type="compositionally biased region" description="Basic and acidic residues" evidence="4">
    <location>
        <begin position="733"/>
        <end position="743"/>
    </location>
</feature>
<dbReference type="PROSITE" id="PS00478">
    <property type="entry name" value="LIM_DOMAIN_1"/>
    <property type="match status" value="1"/>
</dbReference>
<sequence length="876" mass="95689">MTSHQGTPRPPTSTIIELRPRTRHTISVPPLPLADTVSDSQKAVVIPVPPLPCTQIPMLQPQAPMKTTSTITAKRTMQKSSDPSFICTICWSPQRPPATPRVLGRSSRIVCHQCWRAVLDLSICWVCGECIVRGDDVVSLGWCFWHRGCFGCLLCGVRLGEGVLSDCVSDGDERWNSEDGGKGNGSRGMELDKIPLCEWCETETKIKGYGEKKVLEKGLENVTRSDGGLTRCRLEKLDEDKGLGVSFNVEGKKAAVVGLDGEEMVPSGPASSSPNVSGLSGGKKPIRSSMMNERKIRRIIRDSSTPQEEIALLKDAARMGVSDDGNPDDSTHSHSDTEPADFGQPEPSSSSSPSDIYVSIYDPAGGAFVPSKTKPLPKWMSLLPNNVHREREQSDARSRSNSSQRKTGAEVSRATLPDSYADGTSSIHSEDCTGEHNPHTSCPTEEGSTEIFTQHPSGNVTPRDKHFSLSRIDSDNTSHSTRRPSTIQSHSTISSLTISSPNNKAKKTTTRPRSVSIEETLPRPHQHSASAYRRANRSSTIESSCFPLGNSTIDGNVAIQEPIQVVQPMGHPPRDVSERPLTPYPKIDDPFQASNVVSGNGKGRVEGSSMLTSPLSNFITPRKGSCCGLSTSLESGGIGELRKGDRGVSSFDNTFESFPVPEIGKNNSNYALSMSPKLGVLGMGTEYLERCGMLSGREKGEGKDGGGEKEGIVEMIRRQRVGTISLGQVAQNVKEEKERKRAETQSQLEWEWMESGGKDFEDTSQPRSRASLRRSRGVASETSVEEEKVELPMSSKRSSRRGRVTSEGASEERGNLTRDRSNGGRKRKERERVKIDVKGKGKLLEEDDGAAIETEVSERSKREELRRELKSLFGEE</sequence>
<comment type="caution">
    <text evidence="6">The sequence shown here is derived from an EMBL/GenBank/DDBJ whole genome shotgun (WGS) entry which is preliminary data.</text>
</comment>
<name>A0A5M9JK42_MONFR</name>
<proteinExistence type="predicted"/>
<evidence type="ECO:0000313" key="7">
    <source>
        <dbReference type="Proteomes" id="UP000322873"/>
    </source>
</evidence>
<feature type="compositionally biased region" description="Polar residues" evidence="4">
    <location>
        <begin position="269"/>
        <end position="278"/>
    </location>
</feature>
<evidence type="ECO:0000256" key="2">
    <source>
        <dbReference type="ARBA" id="ARBA00022833"/>
    </source>
</evidence>
<feature type="compositionally biased region" description="Basic and acidic residues" evidence="4">
    <location>
        <begin position="856"/>
        <end position="870"/>
    </location>
</feature>
<evidence type="ECO:0000313" key="6">
    <source>
        <dbReference type="EMBL" id="KAA8568753.1"/>
    </source>
</evidence>
<feature type="region of interest" description="Disordered" evidence="4">
    <location>
        <begin position="264"/>
        <end position="357"/>
    </location>
</feature>
<feature type="compositionally biased region" description="Basic and acidic residues" evidence="4">
    <location>
        <begin position="388"/>
        <end position="398"/>
    </location>
</feature>
<dbReference type="Proteomes" id="UP000322873">
    <property type="component" value="Unassembled WGS sequence"/>
</dbReference>
<feature type="compositionally biased region" description="Basic and acidic residues" evidence="4">
    <location>
        <begin position="462"/>
        <end position="476"/>
    </location>
</feature>